<organism evidence="1 2">
    <name type="scientific">Mya arenaria</name>
    <name type="common">Soft-shell clam</name>
    <dbReference type="NCBI Taxonomy" id="6604"/>
    <lineage>
        <taxon>Eukaryota</taxon>
        <taxon>Metazoa</taxon>
        <taxon>Spiralia</taxon>
        <taxon>Lophotrochozoa</taxon>
        <taxon>Mollusca</taxon>
        <taxon>Bivalvia</taxon>
        <taxon>Autobranchia</taxon>
        <taxon>Heteroconchia</taxon>
        <taxon>Euheterodonta</taxon>
        <taxon>Imparidentia</taxon>
        <taxon>Neoheterodontei</taxon>
        <taxon>Myida</taxon>
        <taxon>Myoidea</taxon>
        <taxon>Myidae</taxon>
        <taxon>Mya</taxon>
    </lineage>
</organism>
<accession>A0ABY7DM37</accession>
<keyword evidence="2" id="KW-1185">Reference proteome</keyword>
<reference evidence="1" key="1">
    <citation type="submission" date="2022-11" db="EMBL/GenBank/DDBJ databases">
        <title>Centuries of genome instability and evolution in soft-shell clam transmissible cancer (bioRxiv).</title>
        <authorList>
            <person name="Hart S.F.M."/>
            <person name="Yonemitsu M.A."/>
            <person name="Giersch R.M."/>
            <person name="Beal B.F."/>
            <person name="Arriagada G."/>
            <person name="Davis B.W."/>
            <person name="Ostrander E.A."/>
            <person name="Goff S.P."/>
            <person name="Metzger M.J."/>
        </authorList>
    </citation>
    <scope>NUCLEOTIDE SEQUENCE</scope>
    <source>
        <strain evidence="1">MELC-2E11</strain>
        <tissue evidence="1">Siphon/mantle</tissue>
    </source>
</reference>
<proteinExistence type="predicted"/>
<dbReference type="Proteomes" id="UP001164746">
    <property type="component" value="Chromosome 2"/>
</dbReference>
<evidence type="ECO:0000313" key="1">
    <source>
        <dbReference type="EMBL" id="WAQ97123.1"/>
    </source>
</evidence>
<name>A0ABY7DM37_MYAAR</name>
<dbReference type="EMBL" id="CP111013">
    <property type="protein sequence ID" value="WAQ97123.1"/>
    <property type="molecule type" value="Genomic_DNA"/>
</dbReference>
<sequence length="160" mass="18014">MDLDILNCIQGRECGGFGFGDVPWRWCCLYSWCCACPSVCQPTTIRHPCYTRGGLRISVICPQTKLEQKLDKLKETLKMVRDSLKYSAQLDNEFLTLTVLLSLGATLKRLKEAGQLWTKIGSCVVAIYQTYHISSQQRTVISSKKIVITGTIFSHEGDNM</sequence>
<gene>
    <name evidence="1" type="ORF">MAR_029813</name>
</gene>
<evidence type="ECO:0000313" key="2">
    <source>
        <dbReference type="Proteomes" id="UP001164746"/>
    </source>
</evidence>
<protein>
    <submittedName>
        <fullName evidence="1">Uncharacterized protein</fullName>
    </submittedName>
</protein>